<evidence type="ECO:0000313" key="3">
    <source>
        <dbReference type="Proteomes" id="UP000258889"/>
    </source>
</evidence>
<organism evidence="2 3">
    <name type="scientific">Leptospira mayottensis</name>
    <dbReference type="NCBI Taxonomy" id="1137606"/>
    <lineage>
        <taxon>Bacteria</taxon>
        <taxon>Pseudomonadati</taxon>
        <taxon>Spirochaetota</taxon>
        <taxon>Spirochaetia</taxon>
        <taxon>Leptospirales</taxon>
        <taxon>Leptospiraceae</taxon>
        <taxon>Leptospira</taxon>
    </lineage>
</organism>
<reference evidence="2 3" key="2">
    <citation type="submission" date="2018-09" db="EMBL/GenBank/DDBJ databases">
        <title>Complete Genome sequences of three Leptospira mayottensis isolates obtained from Tenrecid mammals endemic to the Malagasy region.</title>
        <authorList>
            <person name="Cordonin C."/>
            <person name="Toty C."/>
        </authorList>
    </citation>
    <scope>NUCLEOTIDE SEQUENCE [LARGE SCALE GENOMIC DNA]</scope>
    <source>
        <strain evidence="2 3">MDI222</strain>
    </source>
</reference>
<gene>
    <name evidence="2" type="ORF">DQM28_09075</name>
</gene>
<evidence type="ECO:0000256" key="1">
    <source>
        <dbReference type="SAM" id="MobiDB-lite"/>
    </source>
</evidence>
<dbReference type="Proteomes" id="UP000258889">
    <property type="component" value="Chromosome i"/>
</dbReference>
<reference evidence="2 3" key="1">
    <citation type="submission" date="2018-06" db="EMBL/GenBank/DDBJ databases">
        <authorList>
            <person name="Tortosa P."/>
        </authorList>
    </citation>
    <scope>NUCLEOTIDE SEQUENCE [LARGE SCALE GENOMIC DNA]</scope>
    <source>
        <strain evidence="2 3">MDI222</strain>
    </source>
</reference>
<sequence>MITFRCSPQSVPENFEAKSHSHPKAKRIARKIWTILRSEISKRDNELEHRPLGEIPLDRRNIKNNPKQTQNEKTTRTRLIQPMFHFLMTSKNYFR</sequence>
<feature type="compositionally biased region" description="Polar residues" evidence="1">
    <location>
        <begin position="1"/>
        <end position="12"/>
    </location>
</feature>
<feature type="region of interest" description="Disordered" evidence="1">
    <location>
        <begin position="1"/>
        <end position="23"/>
    </location>
</feature>
<dbReference type="EMBL" id="CP030144">
    <property type="protein sequence ID" value="AXR64343.1"/>
    <property type="molecule type" value="Genomic_DNA"/>
</dbReference>
<evidence type="ECO:0000313" key="2">
    <source>
        <dbReference type="EMBL" id="AXR64343.1"/>
    </source>
</evidence>
<proteinExistence type="predicted"/>
<protein>
    <submittedName>
        <fullName evidence="2">Uncharacterized protein</fullName>
    </submittedName>
</protein>
<name>A0ABN5NQV9_9LEPT</name>
<keyword evidence="3" id="KW-1185">Reference proteome</keyword>
<accession>A0ABN5NQV9</accession>